<sequence>MVRTNFLRLRARSPSRRISRATRWRPTVCPWAFSWLDGQARAAPDIGVLGEAFRTARTTKVKMPTDPLLHIELAWP</sequence>
<evidence type="ECO:0000313" key="1">
    <source>
        <dbReference type="EMBL" id="QDE67112.1"/>
    </source>
</evidence>
<organism evidence="1 2">
    <name type="scientific">Myxococcus xanthus</name>
    <dbReference type="NCBI Taxonomy" id="34"/>
    <lineage>
        <taxon>Bacteria</taxon>
        <taxon>Pseudomonadati</taxon>
        <taxon>Myxococcota</taxon>
        <taxon>Myxococcia</taxon>
        <taxon>Myxococcales</taxon>
        <taxon>Cystobacterineae</taxon>
        <taxon>Myxococcaceae</taxon>
        <taxon>Myxococcus</taxon>
    </lineage>
</organism>
<gene>
    <name evidence="1" type="ORF">BHS09_08925</name>
</gene>
<proteinExistence type="predicted"/>
<protein>
    <submittedName>
        <fullName evidence="1">Uncharacterized protein</fullName>
    </submittedName>
</protein>
<dbReference type="EMBL" id="CP017174">
    <property type="protein sequence ID" value="QDE67112.1"/>
    <property type="molecule type" value="Genomic_DNA"/>
</dbReference>
<evidence type="ECO:0000313" key="2">
    <source>
        <dbReference type="Proteomes" id="UP000320179"/>
    </source>
</evidence>
<reference evidence="1 2" key="1">
    <citation type="journal article" date="2019" name="Science">
        <title>Social genes are selection hotspots in kin groups of a soil microbe.</title>
        <authorList>
            <person name="Wielgoss S."/>
            <person name="Wolfensberger R."/>
            <person name="Sun L."/>
            <person name="Fiegna F."/>
            <person name="Velicer G.J."/>
        </authorList>
    </citation>
    <scope>NUCLEOTIDE SEQUENCE [LARGE SCALE GENOMIC DNA]</scope>
    <source>
        <strain evidence="1 2">MC3.5.9c15</strain>
    </source>
</reference>
<dbReference type="Proteomes" id="UP000320179">
    <property type="component" value="Chromosome"/>
</dbReference>
<dbReference type="AlphaFoldDB" id="A0AAE6FXS0"/>
<accession>A0AAE6FXS0</accession>
<name>A0AAE6FXS0_MYXXA</name>